<dbReference type="EMBL" id="FNEB01000002">
    <property type="protein sequence ID" value="SDI39409.1"/>
    <property type="molecule type" value="Genomic_DNA"/>
</dbReference>
<accession>A0A1G8K7S2</accession>
<keyword evidence="2" id="KW-1185">Reference proteome</keyword>
<protein>
    <submittedName>
        <fullName evidence="1">Uncharacterized protein</fullName>
    </submittedName>
</protein>
<dbReference type="AlphaFoldDB" id="A0A1G8K7S2"/>
<evidence type="ECO:0000313" key="2">
    <source>
        <dbReference type="Proteomes" id="UP000199340"/>
    </source>
</evidence>
<sequence length="119" mass="13221">MTRAIMGYMKGLLILALAVGTLLSANSRSVTHDFTELAKIVAEHHAEVEEHGHAHEDIVDLMHAHHGHSHEVADHDHNIAFLPPREPAESVMPTSTGWTLVNSVMPDRRDYGLDRPPRV</sequence>
<reference evidence="1 2" key="1">
    <citation type="submission" date="2016-10" db="EMBL/GenBank/DDBJ databases">
        <authorList>
            <person name="de Groot N.N."/>
        </authorList>
    </citation>
    <scope>NUCLEOTIDE SEQUENCE [LARGE SCALE GENOMIC DNA]</scope>
    <source>
        <strain evidence="1 2">DSM 28010</strain>
    </source>
</reference>
<dbReference type="OrthoDB" id="7855809at2"/>
<name>A0A1G8K7S2_9RHOB</name>
<gene>
    <name evidence="1" type="ORF">SAMN05421850_102434</name>
</gene>
<evidence type="ECO:0000313" key="1">
    <source>
        <dbReference type="EMBL" id="SDI39409.1"/>
    </source>
</evidence>
<dbReference type="STRING" id="490829.SAMN05421850_102434"/>
<organism evidence="1 2">
    <name type="scientific">Lutimaribacter saemankumensis</name>
    <dbReference type="NCBI Taxonomy" id="490829"/>
    <lineage>
        <taxon>Bacteria</taxon>
        <taxon>Pseudomonadati</taxon>
        <taxon>Pseudomonadota</taxon>
        <taxon>Alphaproteobacteria</taxon>
        <taxon>Rhodobacterales</taxon>
        <taxon>Roseobacteraceae</taxon>
        <taxon>Lutimaribacter</taxon>
    </lineage>
</organism>
<proteinExistence type="predicted"/>
<dbReference type="Proteomes" id="UP000199340">
    <property type="component" value="Unassembled WGS sequence"/>
</dbReference>